<dbReference type="EMBL" id="BAAAMQ010000005">
    <property type="protein sequence ID" value="GAA2096971.1"/>
    <property type="molecule type" value="Genomic_DNA"/>
</dbReference>
<keyword evidence="1" id="KW-1133">Transmembrane helix</keyword>
<evidence type="ECO:0000313" key="2">
    <source>
        <dbReference type="EMBL" id="GAA2096971.1"/>
    </source>
</evidence>
<proteinExistence type="predicted"/>
<accession>A0ABN2WSQ9</accession>
<evidence type="ECO:0000256" key="1">
    <source>
        <dbReference type="SAM" id="Phobius"/>
    </source>
</evidence>
<dbReference type="Proteomes" id="UP001501161">
    <property type="component" value="Unassembled WGS sequence"/>
</dbReference>
<protein>
    <submittedName>
        <fullName evidence="2">Uncharacterized protein</fullName>
    </submittedName>
</protein>
<gene>
    <name evidence="2" type="ORF">GCM10009726_05200</name>
</gene>
<organism evidence="2 3">
    <name type="scientific">Nocardioides furvisabuli</name>
    <dbReference type="NCBI Taxonomy" id="375542"/>
    <lineage>
        <taxon>Bacteria</taxon>
        <taxon>Bacillati</taxon>
        <taxon>Actinomycetota</taxon>
        <taxon>Actinomycetes</taxon>
        <taxon>Propionibacteriales</taxon>
        <taxon>Nocardioidaceae</taxon>
        <taxon>Nocardioides</taxon>
    </lineage>
</organism>
<feature type="transmembrane region" description="Helical" evidence="1">
    <location>
        <begin position="6"/>
        <end position="29"/>
    </location>
</feature>
<evidence type="ECO:0000313" key="3">
    <source>
        <dbReference type="Proteomes" id="UP001501161"/>
    </source>
</evidence>
<sequence>MTNELGTGLLTVIGVLAGLAALLVLLTALDPTNVPRKNLPGEK</sequence>
<keyword evidence="1" id="KW-0472">Membrane</keyword>
<keyword evidence="3" id="KW-1185">Reference proteome</keyword>
<reference evidence="2 3" key="1">
    <citation type="journal article" date="2019" name="Int. J. Syst. Evol. Microbiol.">
        <title>The Global Catalogue of Microorganisms (GCM) 10K type strain sequencing project: providing services to taxonomists for standard genome sequencing and annotation.</title>
        <authorList>
            <consortium name="The Broad Institute Genomics Platform"/>
            <consortium name="The Broad Institute Genome Sequencing Center for Infectious Disease"/>
            <person name="Wu L."/>
            <person name="Ma J."/>
        </authorList>
    </citation>
    <scope>NUCLEOTIDE SEQUENCE [LARGE SCALE GENOMIC DNA]</scope>
    <source>
        <strain evidence="2 3">JCM 13813</strain>
    </source>
</reference>
<comment type="caution">
    <text evidence="2">The sequence shown here is derived from an EMBL/GenBank/DDBJ whole genome shotgun (WGS) entry which is preliminary data.</text>
</comment>
<dbReference type="RefSeq" id="WP_269209641.1">
    <property type="nucleotide sequence ID" value="NZ_BAAAMQ010000005.1"/>
</dbReference>
<name>A0ABN2WSQ9_9ACTN</name>
<keyword evidence="1" id="KW-0812">Transmembrane</keyword>